<dbReference type="AlphaFoldDB" id="A0A267GRJ9"/>
<feature type="non-terminal residue" evidence="1">
    <location>
        <position position="1"/>
    </location>
</feature>
<dbReference type="Proteomes" id="UP000215902">
    <property type="component" value="Unassembled WGS sequence"/>
</dbReference>
<comment type="caution">
    <text evidence="1">The sequence shown here is derived from an EMBL/GenBank/DDBJ whole genome shotgun (WGS) entry which is preliminary data.</text>
</comment>
<reference evidence="1 2" key="1">
    <citation type="submission" date="2017-06" db="EMBL/GenBank/DDBJ databases">
        <title>A platform for efficient transgenesis in Macrostomum lignano, a flatworm model organism for stem cell research.</title>
        <authorList>
            <person name="Berezikov E."/>
        </authorList>
    </citation>
    <scope>NUCLEOTIDE SEQUENCE [LARGE SCALE GENOMIC DNA]</scope>
    <source>
        <strain evidence="1">DV1</strain>
        <tissue evidence="1">Whole organism</tissue>
    </source>
</reference>
<evidence type="ECO:0000313" key="1">
    <source>
        <dbReference type="EMBL" id="PAA88655.1"/>
    </source>
</evidence>
<proteinExistence type="predicted"/>
<evidence type="ECO:0000313" key="2">
    <source>
        <dbReference type="Proteomes" id="UP000215902"/>
    </source>
</evidence>
<sequence length="55" mass="6391">LPHHSSLLRVLWDFITKDQLGPHARGVTNENKSNPELYKEVRKDMALRIRPLATQ</sequence>
<accession>A0A267GRJ9</accession>
<organism evidence="1 2">
    <name type="scientific">Macrostomum lignano</name>
    <dbReference type="NCBI Taxonomy" id="282301"/>
    <lineage>
        <taxon>Eukaryota</taxon>
        <taxon>Metazoa</taxon>
        <taxon>Spiralia</taxon>
        <taxon>Lophotrochozoa</taxon>
        <taxon>Platyhelminthes</taxon>
        <taxon>Rhabditophora</taxon>
        <taxon>Macrostomorpha</taxon>
        <taxon>Macrostomida</taxon>
        <taxon>Macrostomidae</taxon>
        <taxon>Macrostomum</taxon>
    </lineage>
</organism>
<dbReference type="EMBL" id="NIVC01000180">
    <property type="protein sequence ID" value="PAA88655.1"/>
    <property type="molecule type" value="Genomic_DNA"/>
</dbReference>
<name>A0A267GRJ9_9PLAT</name>
<dbReference type="OrthoDB" id="200948at2759"/>
<keyword evidence="2" id="KW-1185">Reference proteome</keyword>
<protein>
    <submittedName>
        <fullName evidence="1">Uncharacterized protein</fullName>
    </submittedName>
</protein>
<gene>
    <name evidence="1" type="ORF">BOX15_Mlig020640g1</name>
</gene>